<feature type="signal peptide" evidence="1">
    <location>
        <begin position="1"/>
        <end position="20"/>
    </location>
</feature>
<evidence type="ECO:0000256" key="1">
    <source>
        <dbReference type="SAM" id="SignalP"/>
    </source>
</evidence>
<dbReference type="EMBL" id="LVKB01000037">
    <property type="protein sequence ID" value="ORD97181.1"/>
    <property type="molecule type" value="Genomic_DNA"/>
</dbReference>
<evidence type="ECO:0000313" key="4">
    <source>
        <dbReference type="Proteomes" id="UP000192356"/>
    </source>
</evidence>
<comment type="caution">
    <text evidence="3">The sequence shown here is derived from an EMBL/GenBank/DDBJ whole genome shotgun (WGS) entry which is preliminary data.</text>
</comment>
<evidence type="ECO:0000313" key="5">
    <source>
        <dbReference type="Proteomes" id="UP000192501"/>
    </source>
</evidence>
<dbReference type="AlphaFoldDB" id="A0A1X0QBM3"/>
<dbReference type="Proteomes" id="UP000192501">
    <property type="component" value="Unassembled WGS sequence"/>
</dbReference>
<evidence type="ECO:0000313" key="3">
    <source>
        <dbReference type="EMBL" id="ORD97181.1"/>
    </source>
</evidence>
<reference evidence="4 5" key="1">
    <citation type="journal article" date="2017" name="Environ. Microbiol.">
        <title>Decay of the glycolytic pathway and adaptation to intranuclear parasitism within Enterocytozoonidae microsporidia.</title>
        <authorList>
            <person name="Wiredu Boakye D."/>
            <person name="Jaroenlak P."/>
            <person name="Prachumwat A."/>
            <person name="Williams T.A."/>
            <person name="Bateman K.S."/>
            <person name="Itsathitphaisarn O."/>
            <person name="Sritunyalucksana K."/>
            <person name="Paszkiewicz K.H."/>
            <person name="Moore K.A."/>
            <person name="Stentiford G.D."/>
            <person name="Williams B.A."/>
        </authorList>
    </citation>
    <scope>NUCLEOTIDE SEQUENCE [LARGE SCALE GENOMIC DNA]</scope>
    <source>
        <strain evidence="2">Canceri</strain>
        <strain evidence="5">canceri</strain>
        <strain evidence="3 4">GB1</strain>
    </source>
</reference>
<keyword evidence="1" id="KW-0732">Signal</keyword>
<accession>A0A1X0QBM3</accession>
<proteinExistence type="predicted"/>
<evidence type="ECO:0000313" key="2">
    <source>
        <dbReference type="EMBL" id="ORD96473.1"/>
    </source>
</evidence>
<sequence>MLSTACCFLITLSILPSSNCISFNNSLICSLFI</sequence>
<dbReference type="VEuPathDB" id="MicrosporidiaDB:HERIO_2761"/>
<protein>
    <submittedName>
        <fullName evidence="3">Uncharacterized protein</fullName>
    </submittedName>
</protein>
<gene>
    <name evidence="2" type="ORF">A0H76_3061</name>
    <name evidence="3" type="ORF">HERIO_2761</name>
</gene>
<keyword evidence="4" id="KW-1185">Reference proteome</keyword>
<dbReference type="EMBL" id="LTAI01001135">
    <property type="protein sequence ID" value="ORD96473.1"/>
    <property type="molecule type" value="Genomic_DNA"/>
</dbReference>
<dbReference type="Proteomes" id="UP000192356">
    <property type="component" value="Unassembled WGS sequence"/>
</dbReference>
<organism evidence="3 4">
    <name type="scientific">Hepatospora eriocheir</name>
    <dbReference type="NCBI Taxonomy" id="1081669"/>
    <lineage>
        <taxon>Eukaryota</taxon>
        <taxon>Fungi</taxon>
        <taxon>Fungi incertae sedis</taxon>
        <taxon>Microsporidia</taxon>
        <taxon>Hepatosporidae</taxon>
        <taxon>Hepatospora</taxon>
    </lineage>
</organism>
<name>A0A1X0QBM3_9MICR</name>
<dbReference type="VEuPathDB" id="MicrosporidiaDB:A0H76_3061"/>
<feature type="chain" id="PRO_5011905207" evidence="1">
    <location>
        <begin position="21"/>
        <end position="33"/>
    </location>
</feature>